<evidence type="ECO:0000256" key="7">
    <source>
        <dbReference type="ARBA" id="ARBA00022723"/>
    </source>
</evidence>
<evidence type="ECO:0000256" key="13">
    <source>
        <dbReference type="SAM" id="Phobius"/>
    </source>
</evidence>
<keyword evidence="8" id="KW-0249">Electron transport</keyword>
<evidence type="ECO:0000256" key="2">
    <source>
        <dbReference type="ARBA" id="ARBA00004651"/>
    </source>
</evidence>
<dbReference type="InterPro" id="IPR016174">
    <property type="entry name" value="Di-haem_cyt_TM"/>
</dbReference>
<evidence type="ECO:0000256" key="8">
    <source>
        <dbReference type="ARBA" id="ARBA00022982"/>
    </source>
</evidence>
<dbReference type="Pfam" id="PF01292">
    <property type="entry name" value="Ni_hydr_CYTB"/>
    <property type="match status" value="1"/>
</dbReference>
<evidence type="ECO:0000256" key="5">
    <source>
        <dbReference type="ARBA" id="ARBA00022617"/>
    </source>
</evidence>
<organism evidence="15 16">
    <name type="scientific">Candidatus Bealeia paramacronuclearis</name>
    <dbReference type="NCBI Taxonomy" id="1921001"/>
    <lineage>
        <taxon>Bacteria</taxon>
        <taxon>Pseudomonadati</taxon>
        <taxon>Pseudomonadota</taxon>
        <taxon>Alphaproteobacteria</taxon>
        <taxon>Holosporales</taxon>
        <taxon>Holosporaceae</taxon>
        <taxon>Candidatus Bealeia</taxon>
    </lineage>
</organism>
<evidence type="ECO:0000256" key="1">
    <source>
        <dbReference type="ARBA" id="ARBA00001970"/>
    </source>
</evidence>
<evidence type="ECO:0000256" key="9">
    <source>
        <dbReference type="ARBA" id="ARBA00022989"/>
    </source>
</evidence>
<evidence type="ECO:0000256" key="6">
    <source>
        <dbReference type="ARBA" id="ARBA00022692"/>
    </source>
</evidence>
<keyword evidence="6 13" id="KW-0812">Transmembrane</keyword>
<feature type="transmembrane region" description="Helical" evidence="13">
    <location>
        <begin position="54"/>
        <end position="71"/>
    </location>
</feature>
<dbReference type="PANTHER" id="PTHR30529:SF1">
    <property type="entry name" value="CYTOCHROME B561 HOMOLOG 2"/>
    <property type="match status" value="1"/>
</dbReference>
<dbReference type="InterPro" id="IPR011577">
    <property type="entry name" value="Cyt_b561_bac/Ni-Hgenase"/>
</dbReference>
<feature type="transmembrane region" description="Helical" evidence="13">
    <location>
        <begin position="148"/>
        <end position="169"/>
    </location>
</feature>
<feature type="domain" description="Cytochrome b561 bacterial/Ni-hydrogenase" evidence="14">
    <location>
        <begin position="9"/>
        <end position="181"/>
    </location>
</feature>
<dbReference type="EMBL" id="CP133270">
    <property type="protein sequence ID" value="WVX67601.1"/>
    <property type="molecule type" value="Genomic_DNA"/>
</dbReference>
<keyword evidence="9 13" id="KW-1133">Transmembrane helix</keyword>
<sequence length="187" mass="21461">MCWKNTKDRWGIISQSFHWIIALLIIGLAIVGDWMSDLPPDETKWFIYGWHKQLGALLLSLAVLRILWRMMNVTPVLPNFMPDWQKLVSKLNVFILYIIMFGFPITGLTMSLLGGHDVSLFGFYTLKAFPKTPELEGIAKTAWEVHGMLLWALIGFGSLHILAAVYHHFILKDNVLKRMLPMSFSKS</sequence>
<dbReference type="Proteomes" id="UP001330434">
    <property type="component" value="Chromosome"/>
</dbReference>
<accession>A0ABZ2C668</accession>
<dbReference type="Gene3D" id="1.20.950.20">
    <property type="entry name" value="Transmembrane di-heme cytochromes, Chain C"/>
    <property type="match status" value="1"/>
</dbReference>
<evidence type="ECO:0000256" key="12">
    <source>
        <dbReference type="ARBA" id="ARBA00037975"/>
    </source>
</evidence>
<reference evidence="15 16" key="1">
    <citation type="journal article" date="2024" name="Environ. Microbiol.">
        <title>Novel evolutionary insights on the interactions of the Holosporales (Alphaproteobacteria) with eukaryotic hosts from comparative genomics.</title>
        <authorList>
            <person name="Giovannini M."/>
            <person name="Petroni G."/>
            <person name="Castelli M."/>
        </authorList>
    </citation>
    <scope>NUCLEOTIDE SEQUENCE [LARGE SCALE GENOMIC DNA]</scope>
    <source>
        <strain evidence="15 16">US_Bl 15I1</strain>
    </source>
</reference>
<feature type="transmembrane region" description="Helical" evidence="13">
    <location>
        <begin position="12"/>
        <end position="34"/>
    </location>
</feature>
<evidence type="ECO:0000256" key="11">
    <source>
        <dbReference type="ARBA" id="ARBA00023136"/>
    </source>
</evidence>
<protein>
    <submittedName>
        <fullName evidence="15">Cytochrome b561</fullName>
    </submittedName>
</protein>
<gene>
    <name evidence="15" type="ORF">Bealeia1_01816</name>
</gene>
<dbReference type="RefSeq" id="WP_331256314.1">
    <property type="nucleotide sequence ID" value="NZ_CP133270.1"/>
</dbReference>
<keyword evidence="3" id="KW-0813">Transport</keyword>
<keyword evidence="10" id="KW-0408">Iron</keyword>
<evidence type="ECO:0000313" key="15">
    <source>
        <dbReference type="EMBL" id="WVX67601.1"/>
    </source>
</evidence>
<comment type="similarity">
    <text evidence="12">Belongs to the cytochrome b561 family.</text>
</comment>
<keyword evidence="4" id="KW-1003">Cell membrane</keyword>
<keyword evidence="16" id="KW-1185">Reference proteome</keyword>
<comment type="subcellular location">
    <subcellularLocation>
        <location evidence="2">Cell membrane</location>
        <topology evidence="2">Multi-pass membrane protein</topology>
    </subcellularLocation>
</comment>
<evidence type="ECO:0000313" key="16">
    <source>
        <dbReference type="Proteomes" id="UP001330434"/>
    </source>
</evidence>
<evidence type="ECO:0000256" key="3">
    <source>
        <dbReference type="ARBA" id="ARBA00022448"/>
    </source>
</evidence>
<feature type="transmembrane region" description="Helical" evidence="13">
    <location>
        <begin position="91"/>
        <end position="113"/>
    </location>
</feature>
<name>A0ABZ2C668_9PROT</name>
<keyword evidence="5" id="KW-0349">Heme</keyword>
<keyword evidence="11 13" id="KW-0472">Membrane</keyword>
<comment type="cofactor">
    <cofactor evidence="1">
        <name>heme b</name>
        <dbReference type="ChEBI" id="CHEBI:60344"/>
    </cofactor>
</comment>
<proteinExistence type="inferred from homology"/>
<dbReference type="PANTHER" id="PTHR30529">
    <property type="entry name" value="CYTOCHROME B561"/>
    <property type="match status" value="1"/>
</dbReference>
<dbReference type="InterPro" id="IPR052168">
    <property type="entry name" value="Cytochrome_b561_oxidase"/>
</dbReference>
<evidence type="ECO:0000256" key="10">
    <source>
        <dbReference type="ARBA" id="ARBA00023004"/>
    </source>
</evidence>
<evidence type="ECO:0000259" key="14">
    <source>
        <dbReference type="Pfam" id="PF01292"/>
    </source>
</evidence>
<dbReference type="SUPFAM" id="SSF81342">
    <property type="entry name" value="Transmembrane di-heme cytochromes"/>
    <property type="match status" value="1"/>
</dbReference>
<evidence type="ECO:0000256" key="4">
    <source>
        <dbReference type="ARBA" id="ARBA00022475"/>
    </source>
</evidence>
<keyword evidence="7" id="KW-0479">Metal-binding</keyword>